<feature type="coiled-coil region" evidence="2">
    <location>
        <begin position="422"/>
        <end position="460"/>
    </location>
</feature>
<dbReference type="AlphaFoldDB" id="A0A395IQZ6"/>
<evidence type="ECO:0000313" key="5">
    <source>
        <dbReference type="EMBL" id="RAL62702.1"/>
    </source>
</evidence>
<name>A0A395IQZ6_9HELO</name>
<organism evidence="5 6">
    <name type="scientific">Monilinia fructigena</name>
    <dbReference type="NCBI Taxonomy" id="38457"/>
    <lineage>
        <taxon>Eukaryota</taxon>
        <taxon>Fungi</taxon>
        <taxon>Dikarya</taxon>
        <taxon>Ascomycota</taxon>
        <taxon>Pezizomycotina</taxon>
        <taxon>Leotiomycetes</taxon>
        <taxon>Helotiales</taxon>
        <taxon>Sclerotiniaceae</taxon>
        <taxon>Monilinia</taxon>
    </lineage>
</organism>
<protein>
    <recommendedName>
        <fullName evidence="4">C2H2-type domain-containing protein</fullName>
    </recommendedName>
</protein>
<keyword evidence="6" id="KW-1185">Reference proteome</keyword>
<feature type="domain" description="C2H2-type" evidence="4">
    <location>
        <begin position="215"/>
        <end position="242"/>
    </location>
</feature>
<dbReference type="OrthoDB" id="3518456at2759"/>
<sequence length="582" mass="67485">MNNDSPGQPFFTFSNWKFTKQHDNNNKLSKRHLGPDFFTSRSPDVSLELALRQLDIKSTPTKVSLKPVSISPTESYTKTSLLTWLKSQPGNGFLQPSLEPENLQFHEPPSRRKVPKSKFKNQENISEKQENTFMVTNDKVIILWDLDNKVPRDPYNATMLLTRFARLFGRDVKISAFGNSSTWSSLPRSIKNERIALQKRYKLEEQGIIAPSEPYICGVCDKQYKFRKDLQTHFELHEHEYNEIMDRISSSKSRPQKLCQFLAYEKQIKNYREASRHESIAGLGVGLVDELGRAGVVVHCVRDISQAADRALERAWELHGSRNKGPYDWLFLVSDDKDFCKMLDKARKRGVGIVTVCNKGVMSTMGDFWIPWTLLRDGNQTLDCMARFVLNRTSENNRVGGNMISTQICDNDGGQEVVLIEEKRLEIEDESIEERFERALEEQRVTKKQLKKSEKILKKERKLERNRQLMEGWKSMEEKLSMDIISDEELLLRLNDSDFIKVLKRMANYPDEQKRNPENRNSNKDHLNKRKWRKPHVVNQRRAAAEAAKHRRRTGQTGSLPLDQRSDAKDIKISPPQMNSAM</sequence>
<dbReference type="InterPro" id="IPR036236">
    <property type="entry name" value="Znf_C2H2_sf"/>
</dbReference>
<proteinExistence type="predicted"/>
<evidence type="ECO:0000256" key="1">
    <source>
        <dbReference type="PROSITE-ProRule" id="PRU00042"/>
    </source>
</evidence>
<evidence type="ECO:0000313" key="6">
    <source>
        <dbReference type="Proteomes" id="UP000249056"/>
    </source>
</evidence>
<dbReference type="PANTHER" id="PTHR35744">
    <property type="entry name" value="C2H2-TYPE DOMAIN-CONTAINING PROTEIN"/>
    <property type="match status" value="1"/>
</dbReference>
<evidence type="ECO:0000256" key="3">
    <source>
        <dbReference type="SAM" id="MobiDB-lite"/>
    </source>
</evidence>
<evidence type="ECO:0000256" key="2">
    <source>
        <dbReference type="SAM" id="Coils"/>
    </source>
</evidence>
<keyword evidence="2" id="KW-0175">Coiled coil</keyword>
<dbReference type="GO" id="GO:0008270">
    <property type="term" value="F:zinc ion binding"/>
    <property type="evidence" value="ECO:0007669"/>
    <property type="project" value="UniProtKB-KW"/>
</dbReference>
<feature type="region of interest" description="Disordered" evidence="3">
    <location>
        <begin position="93"/>
        <end position="121"/>
    </location>
</feature>
<keyword evidence="1" id="KW-0862">Zinc</keyword>
<reference evidence="5 6" key="1">
    <citation type="submission" date="2018-06" db="EMBL/GenBank/DDBJ databases">
        <title>Genome Sequence of the Brown Rot Fungal Pathogen Monilinia fructigena.</title>
        <authorList>
            <person name="Landi L."/>
            <person name="De Miccolis Angelini R.M."/>
            <person name="Pollastro S."/>
            <person name="Abate D."/>
            <person name="Faretra F."/>
            <person name="Romanazzi G."/>
        </authorList>
    </citation>
    <scope>NUCLEOTIDE SEQUENCE [LARGE SCALE GENOMIC DNA]</scope>
    <source>
        <strain evidence="5 6">Mfrg269</strain>
    </source>
</reference>
<dbReference type="Proteomes" id="UP000249056">
    <property type="component" value="Unassembled WGS sequence"/>
</dbReference>
<dbReference type="SUPFAM" id="SSF57667">
    <property type="entry name" value="beta-beta-alpha zinc fingers"/>
    <property type="match status" value="1"/>
</dbReference>
<dbReference type="InterPro" id="IPR013087">
    <property type="entry name" value="Znf_C2H2_type"/>
</dbReference>
<dbReference type="PROSITE" id="PS50157">
    <property type="entry name" value="ZINC_FINGER_C2H2_2"/>
    <property type="match status" value="1"/>
</dbReference>
<evidence type="ECO:0000259" key="4">
    <source>
        <dbReference type="PROSITE" id="PS50157"/>
    </source>
</evidence>
<feature type="compositionally biased region" description="Basic residues" evidence="3">
    <location>
        <begin position="527"/>
        <end position="536"/>
    </location>
</feature>
<keyword evidence="1" id="KW-0863">Zinc-finger</keyword>
<dbReference type="EMBL" id="QKRW01000023">
    <property type="protein sequence ID" value="RAL62702.1"/>
    <property type="molecule type" value="Genomic_DNA"/>
</dbReference>
<comment type="caution">
    <text evidence="5">The sequence shown here is derived from an EMBL/GenBank/DDBJ whole genome shotgun (WGS) entry which is preliminary data.</text>
</comment>
<dbReference type="PROSITE" id="PS00028">
    <property type="entry name" value="ZINC_FINGER_C2H2_1"/>
    <property type="match status" value="1"/>
</dbReference>
<dbReference type="PANTHER" id="PTHR35744:SF4">
    <property type="entry name" value="OS04G0464600 PROTEIN"/>
    <property type="match status" value="1"/>
</dbReference>
<gene>
    <name evidence="5" type="ORF">DID88_004545</name>
</gene>
<keyword evidence="1" id="KW-0479">Metal-binding</keyword>
<feature type="region of interest" description="Disordered" evidence="3">
    <location>
        <begin position="510"/>
        <end position="582"/>
    </location>
</feature>
<accession>A0A395IQZ6</accession>
<feature type="compositionally biased region" description="Basic and acidic residues" evidence="3">
    <location>
        <begin position="511"/>
        <end position="526"/>
    </location>
</feature>